<evidence type="ECO:0000256" key="2">
    <source>
        <dbReference type="ARBA" id="ARBA00012438"/>
    </source>
</evidence>
<feature type="compositionally biased region" description="Low complexity" evidence="7">
    <location>
        <begin position="734"/>
        <end position="749"/>
    </location>
</feature>
<dbReference type="InterPro" id="IPR013587">
    <property type="entry name" value="Nitrate/nitrite_sensing"/>
</dbReference>
<keyword evidence="8" id="KW-1133">Transmembrane helix</keyword>
<dbReference type="SMART" id="SM00387">
    <property type="entry name" value="HATPase_c"/>
    <property type="match status" value="1"/>
</dbReference>
<dbReference type="EMBL" id="CP060131">
    <property type="protein sequence ID" value="QNG52584.1"/>
    <property type="molecule type" value="Genomic_DNA"/>
</dbReference>
<evidence type="ECO:0000313" key="10">
    <source>
        <dbReference type="EMBL" id="QNG52584.1"/>
    </source>
</evidence>
<dbReference type="AlphaFoldDB" id="A0A7G7MIH3"/>
<comment type="catalytic activity">
    <reaction evidence="1">
        <text>ATP + protein L-histidine = ADP + protein N-phospho-L-histidine.</text>
        <dbReference type="EC" id="2.7.13.3"/>
    </reaction>
</comment>
<evidence type="ECO:0000259" key="9">
    <source>
        <dbReference type="SMART" id="SM00387"/>
    </source>
</evidence>
<evidence type="ECO:0000256" key="6">
    <source>
        <dbReference type="ARBA" id="ARBA00023012"/>
    </source>
</evidence>
<dbReference type="InterPro" id="IPR003594">
    <property type="entry name" value="HATPase_dom"/>
</dbReference>
<dbReference type="CDD" id="cd06225">
    <property type="entry name" value="HAMP"/>
    <property type="match status" value="1"/>
</dbReference>
<dbReference type="Gene3D" id="3.30.565.10">
    <property type="entry name" value="Histidine kinase-like ATPase, C-terminal domain"/>
    <property type="match status" value="1"/>
</dbReference>
<keyword evidence="6" id="KW-0902">Two-component regulatory system</keyword>
<feature type="compositionally biased region" description="Basic and acidic residues" evidence="7">
    <location>
        <begin position="847"/>
        <end position="859"/>
    </location>
</feature>
<name>A0A7G7MIH3_9PSEU</name>
<feature type="region of interest" description="Disordered" evidence="7">
    <location>
        <begin position="641"/>
        <end position="751"/>
    </location>
</feature>
<feature type="region of interest" description="Disordered" evidence="7">
    <location>
        <begin position="772"/>
        <end position="800"/>
    </location>
</feature>
<evidence type="ECO:0000256" key="3">
    <source>
        <dbReference type="ARBA" id="ARBA00022553"/>
    </source>
</evidence>
<keyword evidence="4" id="KW-0808">Transferase</keyword>
<dbReference type="Pfam" id="PF08376">
    <property type="entry name" value="NIT"/>
    <property type="match status" value="1"/>
</dbReference>
<dbReference type="GO" id="GO:0000160">
    <property type="term" value="P:phosphorelay signal transduction system"/>
    <property type="evidence" value="ECO:0007669"/>
    <property type="project" value="UniProtKB-KW"/>
</dbReference>
<evidence type="ECO:0000256" key="7">
    <source>
        <dbReference type="SAM" id="MobiDB-lite"/>
    </source>
</evidence>
<protein>
    <recommendedName>
        <fullName evidence="2">histidine kinase</fullName>
        <ecNumber evidence="2">2.7.13.3</ecNumber>
    </recommendedName>
</protein>
<keyword evidence="8" id="KW-0472">Membrane</keyword>
<evidence type="ECO:0000256" key="8">
    <source>
        <dbReference type="SAM" id="Phobius"/>
    </source>
</evidence>
<feature type="region of interest" description="Disordered" evidence="7">
    <location>
        <begin position="823"/>
        <end position="878"/>
    </location>
</feature>
<dbReference type="PANTHER" id="PTHR44936">
    <property type="entry name" value="SENSOR PROTEIN CREC"/>
    <property type="match status" value="1"/>
</dbReference>
<dbReference type="KEGG" id="ppel:H6H00_00360"/>
<accession>A0A7G7MIH3</accession>
<evidence type="ECO:0000256" key="5">
    <source>
        <dbReference type="ARBA" id="ARBA00022777"/>
    </source>
</evidence>
<dbReference type="Proteomes" id="UP000515728">
    <property type="component" value="Chromosome"/>
</dbReference>
<dbReference type="GO" id="GO:0004673">
    <property type="term" value="F:protein histidine kinase activity"/>
    <property type="evidence" value="ECO:0007669"/>
    <property type="project" value="UniProtKB-EC"/>
</dbReference>
<keyword evidence="5" id="KW-0418">Kinase</keyword>
<evidence type="ECO:0000256" key="1">
    <source>
        <dbReference type="ARBA" id="ARBA00000085"/>
    </source>
</evidence>
<feature type="compositionally biased region" description="Pro residues" evidence="7">
    <location>
        <begin position="644"/>
        <end position="672"/>
    </location>
</feature>
<dbReference type="InterPro" id="IPR050980">
    <property type="entry name" value="2C_sensor_his_kinase"/>
</dbReference>
<proteinExistence type="predicted"/>
<dbReference type="PANTHER" id="PTHR44936:SF9">
    <property type="entry name" value="SENSOR PROTEIN CREC"/>
    <property type="match status" value="1"/>
</dbReference>
<dbReference type="EC" id="2.7.13.3" evidence="2"/>
<feature type="compositionally biased region" description="Basic and acidic residues" evidence="7">
    <location>
        <begin position="867"/>
        <end position="878"/>
    </location>
</feature>
<evidence type="ECO:0000256" key="4">
    <source>
        <dbReference type="ARBA" id="ARBA00022679"/>
    </source>
</evidence>
<evidence type="ECO:0000313" key="11">
    <source>
        <dbReference type="Proteomes" id="UP000515728"/>
    </source>
</evidence>
<feature type="transmembrane region" description="Helical" evidence="8">
    <location>
        <begin position="305"/>
        <end position="327"/>
    </location>
</feature>
<dbReference type="Gene3D" id="6.10.340.10">
    <property type="match status" value="1"/>
</dbReference>
<dbReference type="RefSeq" id="WP_185719413.1">
    <property type="nucleotide sequence ID" value="NZ_BAAAWI010000001.1"/>
</dbReference>
<dbReference type="SUPFAM" id="SSF55874">
    <property type="entry name" value="ATPase domain of HSP90 chaperone/DNA topoisomerase II/histidine kinase"/>
    <property type="match status" value="1"/>
</dbReference>
<dbReference type="Pfam" id="PF02518">
    <property type="entry name" value="HATPase_c"/>
    <property type="match status" value="1"/>
</dbReference>
<dbReference type="InterPro" id="IPR036890">
    <property type="entry name" value="HATPase_C_sf"/>
</dbReference>
<reference evidence="10 11" key="1">
    <citation type="submission" date="2020-08" db="EMBL/GenBank/DDBJ databases">
        <authorList>
            <person name="Mo P."/>
        </authorList>
    </citation>
    <scope>NUCLEOTIDE SEQUENCE [LARGE SCALE GENOMIC DNA]</scope>
    <source>
        <strain evidence="10 11">CGMCC 4.1532</strain>
    </source>
</reference>
<feature type="compositionally biased region" description="Pro residues" evidence="7">
    <location>
        <begin position="719"/>
        <end position="733"/>
    </location>
</feature>
<sequence>MPSSRRFSPRDWSLRVRLAVVLLVPGILAVVLGGLRIADQTGEAAELDRVARFATAQGAVAGLVEQVAQERYAATTYVAGGRTGDAAALQSGFGRVTDIRAALEPVLADLYPDDPALVGAVRQADQAIARLSDVRGLTLTSAAPASAVAARYTGLVSQLSELDGALLRGVNSTEVNGLATGLSGLTAARNEASLQYALVASGDDSTELAASDARMGNALADFRTALDPGQRVRYGAVIAGPANTARAGLVQGVLAAPGTVPPRTPEVFDGILGELDAAEDGVRAELTSTAQQRGSAATALAGVNAVLLLLALLVGAVIVGLIARAMLTSLRTLRSSAMDVAERRLPEAVQAMRSGSMPDVDVEPVPVTSREEVGEVARAFDAVHSQAVRLAAEQATLQANVNRMFVNLSRRSQTLVDRQLQLIEALESNEQDPDQLSSLFRLDHLATRMRRNSENLLVLAGTDLTKRSAQHVPVIDVLQAAVSEVERYERITVESPPPLAILGRAANDVQHLLSELLDNATNFSPPDAPVRMSVVRSGTGPLVVEITDTGVGMPPDDLAEANRALARRTEVGVTASRRMGLFVVARLAARHGIDVRLVTGAGLAQARVRSGGEPPAISSATGDPGITARVAIPAHLVVGATPRRQPPAAPQSRPPQAAPHPQVSPPPQAAPPRPERPSVPEQASRRPSFPVRPDAAPTPAHSSFAPSGDAAPFFTPARSEPPPRVAPVPPEARPVPAADAGPDADGSAGTPIFEEVTSGWFRSYRHVPITWQDGAAPDGEPVTPAGPMLTGMPQPRHEIGRDAFASPADDAAPARDVAVELDANGLPQRTPGAQLVPGSVPAPAPPRQRDPEAVRDRLTGYHRGTRTGRDAADGGTER</sequence>
<keyword evidence="3" id="KW-0597">Phosphoprotein</keyword>
<keyword evidence="8" id="KW-0812">Transmembrane</keyword>
<gene>
    <name evidence="10" type="ORF">H6H00_00360</name>
</gene>
<organism evidence="10 11">
    <name type="scientific">Pseudonocardia petroleophila</name>
    <dbReference type="NCBI Taxonomy" id="37331"/>
    <lineage>
        <taxon>Bacteria</taxon>
        <taxon>Bacillati</taxon>
        <taxon>Actinomycetota</taxon>
        <taxon>Actinomycetes</taxon>
        <taxon>Pseudonocardiales</taxon>
        <taxon>Pseudonocardiaceae</taxon>
        <taxon>Pseudonocardia</taxon>
    </lineage>
</organism>
<feature type="domain" description="Histidine kinase/HSP90-like ATPase" evidence="9">
    <location>
        <begin position="504"/>
        <end position="636"/>
    </location>
</feature>
<keyword evidence="11" id="KW-1185">Reference proteome</keyword>